<dbReference type="AlphaFoldDB" id="A0A4R4A6L7"/>
<sequence>MFRLFISSQLHLLGLALRALLPRRGAGRAGYLRPLLMLGFVPLFALVQLIHWLGLALDELLYPDYRRVQVREPLFILGVPRSGTTHLHRVLAEDPGVTTFTTWECLFALSITARRFWLGLGRLDARLGAPLARLLRRIERHAFGALDAVHSMRLDDPEEDYFALLPALACFILILPFPDSSRLWRMGSFDRDMPEPLRSQLLEHHHRCLQRHLYVHGTDKRLLSKNAAFAPLAGALRARYPDARFVVCLRAPQETLPSQLSSIAGGAKLFGVGAVEPAFARRMIEQLGFYYHNLEQTLAEVPVERCAWVTMTQLRGQLGPSIETIYNQLGLTLDADYRARLQQRQRHARRYRSAHQYSLAQFGLDAERIEHELGACYRRLCARAIDDRDAPPSAAPPAPTRTTETALPC</sequence>
<reference evidence="3 4" key="1">
    <citation type="submission" date="2019-03" db="EMBL/GenBank/DDBJ databases">
        <title>Genomic Encyclopedia of Type Strains, Phase IV (KMG-IV): sequencing the most valuable type-strain genomes for metagenomic binning, comparative biology and taxonomic classification.</title>
        <authorList>
            <person name="Goeker M."/>
        </authorList>
    </citation>
    <scope>NUCLEOTIDE SEQUENCE [LARGE SCALE GENOMIC DNA]</scope>
    <source>
        <strain evidence="3 4">DSM 203</strain>
    </source>
</reference>
<keyword evidence="2" id="KW-1133">Transmembrane helix</keyword>
<dbReference type="Proteomes" id="UP000295247">
    <property type="component" value="Unassembled WGS sequence"/>
</dbReference>
<comment type="caution">
    <text evidence="3">The sequence shown here is derived from an EMBL/GenBank/DDBJ whole genome shotgun (WGS) entry which is preliminary data.</text>
</comment>
<feature type="region of interest" description="Disordered" evidence="1">
    <location>
        <begin position="388"/>
        <end position="409"/>
    </location>
</feature>
<dbReference type="SUPFAM" id="SSF52540">
    <property type="entry name" value="P-loop containing nucleoside triphosphate hydrolases"/>
    <property type="match status" value="1"/>
</dbReference>
<evidence type="ECO:0000256" key="2">
    <source>
        <dbReference type="SAM" id="Phobius"/>
    </source>
</evidence>
<dbReference type="GO" id="GO:0016740">
    <property type="term" value="F:transferase activity"/>
    <property type="evidence" value="ECO:0007669"/>
    <property type="project" value="UniProtKB-KW"/>
</dbReference>
<keyword evidence="2" id="KW-0472">Membrane</keyword>
<dbReference type="Gene3D" id="3.40.50.300">
    <property type="entry name" value="P-loop containing nucleotide triphosphate hydrolases"/>
    <property type="match status" value="1"/>
</dbReference>
<dbReference type="InterPro" id="IPR052736">
    <property type="entry name" value="Stf3_sulfotransferase"/>
</dbReference>
<feature type="compositionally biased region" description="Low complexity" evidence="1">
    <location>
        <begin position="400"/>
        <end position="409"/>
    </location>
</feature>
<organism evidence="3 4">
    <name type="scientific">Marichromatium gracile</name>
    <name type="common">Chromatium gracile</name>
    <dbReference type="NCBI Taxonomy" id="1048"/>
    <lineage>
        <taxon>Bacteria</taxon>
        <taxon>Pseudomonadati</taxon>
        <taxon>Pseudomonadota</taxon>
        <taxon>Gammaproteobacteria</taxon>
        <taxon>Chromatiales</taxon>
        <taxon>Chromatiaceae</taxon>
        <taxon>Marichromatium</taxon>
    </lineage>
</organism>
<evidence type="ECO:0000256" key="1">
    <source>
        <dbReference type="SAM" id="MobiDB-lite"/>
    </source>
</evidence>
<dbReference type="EMBL" id="SMDC01000011">
    <property type="protein sequence ID" value="TCW34315.1"/>
    <property type="molecule type" value="Genomic_DNA"/>
</dbReference>
<dbReference type="PANTHER" id="PTHR36451">
    <property type="entry name" value="PAPS-DEPENDENT SULFOTRANSFERASE STF3"/>
    <property type="match status" value="1"/>
</dbReference>
<protein>
    <submittedName>
        <fullName evidence="3">Sulfotransferase family protein</fullName>
    </submittedName>
</protein>
<dbReference type="InterPro" id="IPR027417">
    <property type="entry name" value="P-loop_NTPase"/>
</dbReference>
<evidence type="ECO:0000313" key="4">
    <source>
        <dbReference type="Proteomes" id="UP000295247"/>
    </source>
</evidence>
<accession>A0A4R4A6L7</accession>
<dbReference type="Pfam" id="PF13469">
    <property type="entry name" value="Sulfotransfer_3"/>
    <property type="match status" value="1"/>
</dbReference>
<dbReference type="PANTHER" id="PTHR36451:SF1">
    <property type="entry name" value="OMEGA-HYDROXY-BETA-DIHYDROMENAQUINONE-9 SULFOTRANSFERASE STF3"/>
    <property type="match status" value="1"/>
</dbReference>
<keyword evidence="2" id="KW-0812">Transmembrane</keyword>
<proteinExistence type="predicted"/>
<keyword evidence="3" id="KW-0808">Transferase</keyword>
<feature type="transmembrane region" description="Helical" evidence="2">
    <location>
        <begin position="35"/>
        <end position="57"/>
    </location>
</feature>
<evidence type="ECO:0000313" key="3">
    <source>
        <dbReference type="EMBL" id="TCW34315.1"/>
    </source>
</evidence>
<gene>
    <name evidence="3" type="ORF">EDC29_11130</name>
</gene>
<dbReference type="RefSeq" id="WP_132230375.1">
    <property type="nucleotide sequence ID" value="NZ_NRRH01000010.1"/>
</dbReference>
<name>A0A4R4A6L7_MARGR</name>